<dbReference type="CDD" id="cd19099">
    <property type="entry name" value="AKR_unchar"/>
    <property type="match status" value="1"/>
</dbReference>
<gene>
    <name evidence="2" type="ORF">INT47_003384</name>
</gene>
<dbReference type="Proteomes" id="UP000603453">
    <property type="component" value="Unassembled WGS sequence"/>
</dbReference>
<accession>A0A8H7VCZ4</accession>
<sequence>MSQLLKNVIPKTGRQVTRLGFGSYRVSQPLHAEALTAALEGGVNIIDTGNNFENGGSERLIGNTLDSLLKKGKLSRESITLVTKSGYLGAADIEPFNANEDYVQLTEKSFHSISPRVLEKQIESSLERLKTDKLDIFMINSPERMMFSKNRRYTSSQLYKDLSLSFLYLDGLVKNGTIGGYGVCSNTLALPAAADHISLTDIIKACPNPSNFVAAQVPFNLFEREAVVASENDERRTVAEIAKFKKENDIYLMTNRPLNAIAHGQIRVLTNHELGANGKGPAEHEIMSKMQASFEKVAKLESDVMSELPVEEEALTAKFVWGQVLSENLARLSQNHFATRHYLNNQVLPALQKDLEHLDHFATELQNDQELAAYQHWIEDYRNSVTSLTKDIVDYAYIDTLRKNNELDRILCALSPTLKDTPKDAYSPLSIKALRFLLSHTEVGTVFTGMRDPTYVKDALFAAKQGLIDEEDIDDVWRCPIFN</sequence>
<feature type="domain" description="NADP-dependent oxidoreductase" evidence="1">
    <location>
        <begin position="23"/>
        <end position="259"/>
    </location>
</feature>
<proteinExistence type="predicted"/>
<dbReference type="SUPFAM" id="SSF51430">
    <property type="entry name" value="NAD(P)-linked oxidoreductase"/>
    <property type="match status" value="1"/>
</dbReference>
<dbReference type="OrthoDB" id="48988at2759"/>
<evidence type="ECO:0000259" key="1">
    <source>
        <dbReference type="Pfam" id="PF00248"/>
    </source>
</evidence>
<dbReference type="InterPro" id="IPR023210">
    <property type="entry name" value="NADP_OxRdtase_dom"/>
</dbReference>
<dbReference type="Pfam" id="PF00248">
    <property type="entry name" value="Aldo_ket_red"/>
    <property type="match status" value="1"/>
</dbReference>
<dbReference type="AlphaFoldDB" id="A0A8H7VCZ4"/>
<dbReference type="EMBL" id="JAEPRD010000013">
    <property type="protein sequence ID" value="KAG2209949.1"/>
    <property type="molecule type" value="Genomic_DNA"/>
</dbReference>
<dbReference type="Gene3D" id="3.20.20.100">
    <property type="entry name" value="NADP-dependent oxidoreductase domain"/>
    <property type="match status" value="1"/>
</dbReference>
<evidence type="ECO:0000313" key="2">
    <source>
        <dbReference type="EMBL" id="KAG2209949.1"/>
    </source>
</evidence>
<reference evidence="2" key="1">
    <citation type="submission" date="2020-12" db="EMBL/GenBank/DDBJ databases">
        <title>Metabolic potential, ecology and presence of endohyphal bacteria is reflected in genomic diversity of Mucoromycotina.</title>
        <authorList>
            <person name="Muszewska A."/>
            <person name="Okrasinska A."/>
            <person name="Steczkiewicz K."/>
            <person name="Drgas O."/>
            <person name="Orlowska M."/>
            <person name="Perlinska-Lenart U."/>
            <person name="Aleksandrzak-Piekarczyk T."/>
            <person name="Szatraj K."/>
            <person name="Zielenkiewicz U."/>
            <person name="Pilsyk S."/>
            <person name="Malc E."/>
            <person name="Mieczkowski P."/>
            <person name="Kruszewska J.S."/>
            <person name="Biernat P."/>
            <person name="Pawlowska J."/>
        </authorList>
    </citation>
    <scope>NUCLEOTIDE SEQUENCE</scope>
    <source>
        <strain evidence="2">WA0000017839</strain>
    </source>
</reference>
<evidence type="ECO:0000313" key="3">
    <source>
        <dbReference type="Proteomes" id="UP000603453"/>
    </source>
</evidence>
<name>A0A8H7VCZ4_9FUNG</name>
<dbReference type="InterPro" id="IPR053135">
    <property type="entry name" value="AKR2_Oxidoreductase"/>
</dbReference>
<protein>
    <recommendedName>
        <fullName evidence="1">NADP-dependent oxidoreductase domain-containing protein</fullName>
    </recommendedName>
</protein>
<organism evidence="2 3">
    <name type="scientific">Mucor saturninus</name>
    <dbReference type="NCBI Taxonomy" id="64648"/>
    <lineage>
        <taxon>Eukaryota</taxon>
        <taxon>Fungi</taxon>
        <taxon>Fungi incertae sedis</taxon>
        <taxon>Mucoromycota</taxon>
        <taxon>Mucoromycotina</taxon>
        <taxon>Mucoromycetes</taxon>
        <taxon>Mucorales</taxon>
        <taxon>Mucorineae</taxon>
        <taxon>Mucoraceae</taxon>
        <taxon>Mucor</taxon>
    </lineage>
</organism>
<dbReference type="PANTHER" id="PTHR43312">
    <property type="entry name" value="D-THREO-ALDOSE 1-DEHYDROGENASE"/>
    <property type="match status" value="1"/>
</dbReference>
<dbReference type="InterPro" id="IPR036812">
    <property type="entry name" value="NAD(P)_OxRdtase_dom_sf"/>
</dbReference>
<keyword evidence="3" id="KW-1185">Reference proteome</keyword>
<comment type="caution">
    <text evidence="2">The sequence shown here is derived from an EMBL/GenBank/DDBJ whole genome shotgun (WGS) entry which is preliminary data.</text>
</comment>
<dbReference type="PANTHER" id="PTHR43312:SF1">
    <property type="entry name" value="NADP-DEPENDENT OXIDOREDUCTASE DOMAIN-CONTAINING PROTEIN"/>
    <property type="match status" value="1"/>
</dbReference>